<accession>A0ABV6AUN0</accession>
<dbReference type="Proteomes" id="UP001589733">
    <property type="component" value="Unassembled WGS sequence"/>
</dbReference>
<sequence>MLMAVNGMYIGAICSPGILTYQARGDFGQGRGPRLVVSSAEGRLFDGELTTANRAFTFNVSPGPIAFIFDDDYAGERGDRNVWLSDVAVASR</sequence>
<comment type="caution">
    <text evidence="1">The sequence shown here is derived from an EMBL/GenBank/DDBJ whole genome shotgun (WGS) entry which is preliminary data.</text>
</comment>
<evidence type="ECO:0000313" key="1">
    <source>
        <dbReference type="EMBL" id="MFB9991215.1"/>
    </source>
</evidence>
<protein>
    <submittedName>
        <fullName evidence="1">Uncharacterized protein</fullName>
    </submittedName>
</protein>
<gene>
    <name evidence="1" type="ORF">ACFFLM_04360</name>
</gene>
<evidence type="ECO:0000313" key="2">
    <source>
        <dbReference type="Proteomes" id="UP001589733"/>
    </source>
</evidence>
<reference evidence="1 2" key="1">
    <citation type="submission" date="2024-09" db="EMBL/GenBank/DDBJ databases">
        <authorList>
            <person name="Sun Q."/>
            <person name="Mori K."/>
        </authorList>
    </citation>
    <scope>NUCLEOTIDE SEQUENCE [LARGE SCALE GENOMIC DNA]</scope>
    <source>
        <strain evidence="1 2">JCM 13503</strain>
    </source>
</reference>
<dbReference type="EMBL" id="JBHLYR010000013">
    <property type="protein sequence ID" value="MFB9991215.1"/>
    <property type="molecule type" value="Genomic_DNA"/>
</dbReference>
<proteinExistence type="predicted"/>
<keyword evidence="2" id="KW-1185">Reference proteome</keyword>
<organism evidence="1 2">
    <name type="scientific">Deinococcus oregonensis</name>
    <dbReference type="NCBI Taxonomy" id="1805970"/>
    <lineage>
        <taxon>Bacteria</taxon>
        <taxon>Thermotogati</taxon>
        <taxon>Deinococcota</taxon>
        <taxon>Deinococci</taxon>
        <taxon>Deinococcales</taxon>
        <taxon>Deinococcaceae</taxon>
        <taxon>Deinococcus</taxon>
    </lineage>
</organism>
<name>A0ABV6AUN0_9DEIO</name>